<comment type="similarity">
    <text evidence="2">Belongs to the autoinducer-2 exporter (AI-2E) (TC 2.A.86) family.</text>
</comment>
<dbReference type="PANTHER" id="PTHR21716:SF53">
    <property type="entry name" value="PERMEASE PERM-RELATED"/>
    <property type="match status" value="1"/>
</dbReference>
<keyword evidence="5 8" id="KW-0812">Transmembrane</keyword>
<evidence type="ECO:0000256" key="7">
    <source>
        <dbReference type="ARBA" id="ARBA00023136"/>
    </source>
</evidence>
<dbReference type="EMBL" id="CAEZUA010000056">
    <property type="protein sequence ID" value="CAB4591672.1"/>
    <property type="molecule type" value="Genomic_DNA"/>
</dbReference>
<evidence type="ECO:0000256" key="6">
    <source>
        <dbReference type="ARBA" id="ARBA00022989"/>
    </source>
</evidence>
<comment type="subcellular location">
    <subcellularLocation>
        <location evidence="1">Cell membrane</location>
        <topology evidence="1">Multi-pass membrane protein</topology>
    </subcellularLocation>
</comment>
<dbReference type="InterPro" id="IPR002549">
    <property type="entry name" value="AI-2E-like"/>
</dbReference>
<evidence type="ECO:0000313" key="10">
    <source>
        <dbReference type="EMBL" id="CAB4660524.1"/>
    </source>
</evidence>
<feature type="transmembrane region" description="Helical" evidence="8">
    <location>
        <begin position="61"/>
        <end position="78"/>
    </location>
</feature>
<keyword evidence="7 8" id="KW-0472">Membrane</keyword>
<dbReference type="GO" id="GO:0005886">
    <property type="term" value="C:plasma membrane"/>
    <property type="evidence" value="ECO:0007669"/>
    <property type="project" value="UniProtKB-SubCell"/>
</dbReference>
<organism evidence="11">
    <name type="scientific">freshwater metagenome</name>
    <dbReference type="NCBI Taxonomy" id="449393"/>
    <lineage>
        <taxon>unclassified sequences</taxon>
        <taxon>metagenomes</taxon>
        <taxon>ecological metagenomes</taxon>
    </lineage>
</organism>
<gene>
    <name evidence="9" type="ORF">UFOPK1773_00870</name>
    <name evidence="10" type="ORF">UFOPK2288_00417</name>
    <name evidence="11" type="ORF">UFOPK2589_00420</name>
    <name evidence="12" type="ORF">UFOPK3916_00467</name>
</gene>
<evidence type="ECO:0000256" key="3">
    <source>
        <dbReference type="ARBA" id="ARBA00022448"/>
    </source>
</evidence>
<evidence type="ECO:0000313" key="11">
    <source>
        <dbReference type="EMBL" id="CAB4693558.1"/>
    </source>
</evidence>
<feature type="transmembrane region" description="Helical" evidence="8">
    <location>
        <begin position="287"/>
        <end position="310"/>
    </location>
</feature>
<dbReference type="AlphaFoldDB" id="A0A6J6PAK7"/>
<keyword evidence="4" id="KW-1003">Cell membrane</keyword>
<feature type="transmembrane region" description="Helical" evidence="8">
    <location>
        <begin position="34"/>
        <end position="55"/>
    </location>
</feature>
<evidence type="ECO:0000256" key="2">
    <source>
        <dbReference type="ARBA" id="ARBA00009773"/>
    </source>
</evidence>
<feature type="transmembrane region" description="Helical" evidence="8">
    <location>
        <begin position="330"/>
        <end position="361"/>
    </location>
</feature>
<evidence type="ECO:0000256" key="5">
    <source>
        <dbReference type="ARBA" id="ARBA00022692"/>
    </source>
</evidence>
<evidence type="ECO:0000313" key="9">
    <source>
        <dbReference type="EMBL" id="CAB4591672.1"/>
    </source>
</evidence>
<reference evidence="11" key="1">
    <citation type="submission" date="2020-05" db="EMBL/GenBank/DDBJ databases">
        <authorList>
            <person name="Chiriac C."/>
            <person name="Salcher M."/>
            <person name="Ghai R."/>
            <person name="Kavagutti S V."/>
        </authorList>
    </citation>
    <scope>NUCLEOTIDE SEQUENCE</scope>
</reference>
<name>A0A6J6PAK7_9ZZZZ</name>
<dbReference type="EMBL" id="CAEZXT010000016">
    <property type="protein sequence ID" value="CAB4693558.1"/>
    <property type="molecule type" value="Genomic_DNA"/>
</dbReference>
<keyword evidence="6 8" id="KW-1133">Transmembrane helix</keyword>
<dbReference type="EMBL" id="CAEZWS010000014">
    <property type="protein sequence ID" value="CAB4660524.1"/>
    <property type="molecule type" value="Genomic_DNA"/>
</dbReference>
<dbReference type="Pfam" id="PF01594">
    <property type="entry name" value="AI-2E_transport"/>
    <property type="match status" value="1"/>
</dbReference>
<feature type="transmembrane region" description="Helical" evidence="8">
    <location>
        <begin position="261"/>
        <end position="280"/>
    </location>
</feature>
<proteinExistence type="inferred from homology"/>
<protein>
    <submittedName>
        <fullName evidence="11">Unannotated protein</fullName>
    </submittedName>
</protein>
<evidence type="ECO:0000256" key="1">
    <source>
        <dbReference type="ARBA" id="ARBA00004651"/>
    </source>
</evidence>
<dbReference type="PANTHER" id="PTHR21716">
    <property type="entry name" value="TRANSMEMBRANE PROTEIN"/>
    <property type="match status" value="1"/>
</dbReference>
<feature type="transmembrane region" description="Helical" evidence="8">
    <location>
        <begin position="90"/>
        <end position="111"/>
    </location>
</feature>
<accession>A0A6J6PAK7</accession>
<evidence type="ECO:0000256" key="8">
    <source>
        <dbReference type="SAM" id="Phobius"/>
    </source>
</evidence>
<dbReference type="EMBL" id="CAFBOE010000025">
    <property type="protein sequence ID" value="CAB4971768.1"/>
    <property type="molecule type" value="Genomic_DNA"/>
</dbReference>
<feature type="transmembrane region" description="Helical" evidence="8">
    <location>
        <begin position="184"/>
        <end position="206"/>
    </location>
</feature>
<evidence type="ECO:0000256" key="4">
    <source>
        <dbReference type="ARBA" id="ARBA00022475"/>
    </source>
</evidence>
<sequence length="372" mass="39118">MAISDRLKKVRTKKEVEPVDFGALGAPVNRSHPFYFGFLATTGGLLALVVMRSLAAASQTFVLIIIALFLAMGLNPAVEALRNRGLSRTRAVSVIFALVIIFVGLFAWLVIPPVVSQGAELINRAPSLLNDLKHNATIASLNDHYGIVDTLQEKLKSITGDGTLIVSAFGGVIGVGKTVLSGTFASLTVLVLTLYFLTSLPTMINLGIRLVPSTRRDRVSRLSNAIIARIGAFVGSQIVVSVLASIFVLILSMAIGLPSPFALAMIILVCGLIPLIGHFIGCSIVTVVALTQSVSAGVIAFVAYVLYVQIENYVITPKIMRKSLAVPGAVTIIAALLGSSLLGLVGALLAVPLAAGVILILEEVVFPRADNS</sequence>
<feature type="transmembrane region" description="Helical" evidence="8">
    <location>
        <begin position="226"/>
        <end position="255"/>
    </location>
</feature>
<keyword evidence="3" id="KW-0813">Transport</keyword>
<evidence type="ECO:0000313" key="12">
    <source>
        <dbReference type="EMBL" id="CAB4971768.1"/>
    </source>
</evidence>